<gene>
    <name evidence="1" type="ORF">SAMN05444170_1764</name>
</gene>
<sequence length="474" mass="49106">MGGIMLHLSGASRIESVKASRAARACLVLPAAVATTLMVGGSSAKAQTASNPIEILFVGNSFTHGKYPPALNYNAGTAASVANPNLVHDLLCPATTATGPCTLGAEAVAPVTPTTANTPGGTLLGQLNYLQSNPSAQFTEVGPFGGVAGVFLQFTKEAGLHYDVSLIAVSSATLTGYLNNKGSEAGMLPLIASAKWDHVVMHDQSFRPLPTTVTVNGLSVPTRGVPTGFQSGVSGLINAIQAADAAASKKNAAITLYETQPLASYGYTSSNPDAPIFGSSTAAQNGGNPAFAPYVGAIDPIAQMASDLHNAYTGEASAYDAANPTGSHVDVALAGDAWVSGINLGIAVENPYLPRHPRQQVDLWDSNPLTGCCTTPIGYHPSSYGVYLDALVIFYKITGVDPHTLRAERDEHSPLFESSAAHALGISARDARLLAIAARETVDAGMPICRPHAAPVWPCAMLRRPPQDDDDNHD</sequence>
<dbReference type="AlphaFoldDB" id="A0A1M7TIF7"/>
<name>A0A1M7TIF7_9BRAD</name>
<reference evidence="2" key="1">
    <citation type="submission" date="2016-11" db="EMBL/GenBank/DDBJ databases">
        <authorList>
            <person name="Varghese N."/>
            <person name="Submissions S."/>
        </authorList>
    </citation>
    <scope>NUCLEOTIDE SEQUENCE [LARGE SCALE GENOMIC DNA]</scope>
    <source>
        <strain evidence="2">GAS401</strain>
    </source>
</reference>
<evidence type="ECO:0000313" key="2">
    <source>
        <dbReference type="Proteomes" id="UP000184096"/>
    </source>
</evidence>
<dbReference type="Gene3D" id="3.40.50.1110">
    <property type="entry name" value="SGNH hydrolase"/>
    <property type="match status" value="1"/>
</dbReference>
<accession>A0A1M7TIF7</accession>
<protein>
    <submittedName>
        <fullName evidence="1">Uncharacterized protein</fullName>
    </submittedName>
</protein>
<organism evidence="1 2">
    <name type="scientific">Bradyrhizobium erythrophlei</name>
    <dbReference type="NCBI Taxonomy" id="1437360"/>
    <lineage>
        <taxon>Bacteria</taxon>
        <taxon>Pseudomonadati</taxon>
        <taxon>Pseudomonadota</taxon>
        <taxon>Alphaproteobacteria</taxon>
        <taxon>Hyphomicrobiales</taxon>
        <taxon>Nitrobacteraceae</taxon>
        <taxon>Bradyrhizobium</taxon>
    </lineage>
</organism>
<evidence type="ECO:0000313" key="1">
    <source>
        <dbReference type="EMBL" id="SHN70559.1"/>
    </source>
</evidence>
<keyword evidence="2" id="KW-1185">Reference proteome</keyword>
<proteinExistence type="predicted"/>
<dbReference type="InterPro" id="IPR036514">
    <property type="entry name" value="SGNH_hydro_sf"/>
</dbReference>
<dbReference type="Proteomes" id="UP000184096">
    <property type="component" value="Chromosome I"/>
</dbReference>
<dbReference type="EMBL" id="LT670849">
    <property type="protein sequence ID" value="SHN70559.1"/>
    <property type="molecule type" value="Genomic_DNA"/>
</dbReference>
<dbReference type="GO" id="GO:0016788">
    <property type="term" value="F:hydrolase activity, acting on ester bonds"/>
    <property type="evidence" value="ECO:0007669"/>
    <property type="project" value="UniProtKB-ARBA"/>
</dbReference>